<dbReference type="SUPFAM" id="SSF50978">
    <property type="entry name" value="WD40 repeat-like"/>
    <property type="match status" value="1"/>
</dbReference>
<dbReference type="Pfam" id="PF00400">
    <property type="entry name" value="WD40"/>
    <property type="match status" value="2"/>
</dbReference>
<dbReference type="InterPro" id="IPR001680">
    <property type="entry name" value="WD40_rpt"/>
</dbReference>
<reference evidence="11" key="1">
    <citation type="submission" date="2025-08" db="UniProtKB">
        <authorList>
            <consortium name="Ensembl"/>
        </authorList>
    </citation>
    <scope>IDENTIFICATION</scope>
</reference>
<keyword evidence="6" id="KW-0009">Actin-binding</keyword>
<keyword evidence="5" id="KW-0677">Repeat</keyword>
<dbReference type="GO" id="GO:0034314">
    <property type="term" value="P:Arp2/3 complex-mediated actin nucleation"/>
    <property type="evidence" value="ECO:0007669"/>
    <property type="project" value="InterPro"/>
</dbReference>
<keyword evidence="3" id="KW-0963">Cytoplasm</keyword>
<evidence type="ECO:0000256" key="4">
    <source>
        <dbReference type="ARBA" id="ARBA00022574"/>
    </source>
</evidence>
<organism evidence="11 12">
    <name type="scientific">Eptatretus burgeri</name>
    <name type="common">Inshore hagfish</name>
    <dbReference type="NCBI Taxonomy" id="7764"/>
    <lineage>
        <taxon>Eukaryota</taxon>
        <taxon>Metazoa</taxon>
        <taxon>Chordata</taxon>
        <taxon>Craniata</taxon>
        <taxon>Vertebrata</taxon>
        <taxon>Cyclostomata</taxon>
        <taxon>Myxini</taxon>
        <taxon>Myxiniformes</taxon>
        <taxon>Myxinidae</taxon>
        <taxon>Eptatretinae</taxon>
        <taxon>Eptatretus</taxon>
    </lineage>
</organism>
<dbReference type="Proteomes" id="UP000694388">
    <property type="component" value="Unplaced"/>
</dbReference>
<keyword evidence="10" id="KW-0472">Membrane</keyword>
<dbReference type="Ensembl" id="ENSEBUT00000001645.1">
    <property type="protein sequence ID" value="ENSEBUP00000001322.1"/>
    <property type="gene ID" value="ENSEBUG00000001139.1"/>
</dbReference>
<keyword evidence="12" id="KW-1185">Reference proteome</keyword>
<evidence type="ECO:0000256" key="1">
    <source>
        <dbReference type="ARBA" id="ARBA00004245"/>
    </source>
</evidence>
<dbReference type="PANTHER" id="PTHR10709:SF2">
    <property type="entry name" value="ACTIN-RELATED PROTEIN 2_3 COMPLEX SUBUNIT"/>
    <property type="match status" value="1"/>
</dbReference>
<dbReference type="AlphaFoldDB" id="A0A8C4PWR9"/>
<dbReference type="SMART" id="SM00320">
    <property type="entry name" value="WD40"/>
    <property type="match status" value="2"/>
</dbReference>
<dbReference type="GO" id="GO:0005885">
    <property type="term" value="C:Arp2/3 protein complex"/>
    <property type="evidence" value="ECO:0007669"/>
    <property type="project" value="InterPro"/>
</dbReference>
<comment type="subcellular location">
    <subcellularLocation>
        <location evidence="1">Cytoplasm</location>
        <location evidence="1">Cytoskeleton</location>
    </subcellularLocation>
</comment>
<comment type="similarity">
    <text evidence="2">Belongs to the WD repeat ARPC1 family.</text>
</comment>
<evidence type="ECO:0000256" key="10">
    <source>
        <dbReference type="SAM" id="Phobius"/>
    </source>
</evidence>
<dbReference type="GO" id="GO:0051015">
    <property type="term" value="F:actin filament binding"/>
    <property type="evidence" value="ECO:0007669"/>
    <property type="project" value="TreeGrafter"/>
</dbReference>
<evidence type="ECO:0000256" key="8">
    <source>
        <dbReference type="ARBA" id="ARBA00041244"/>
    </source>
</evidence>
<evidence type="ECO:0000256" key="9">
    <source>
        <dbReference type="ARBA" id="ARBA00041789"/>
    </source>
</evidence>
<dbReference type="Gene3D" id="2.130.10.10">
    <property type="entry name" value="YVTN repeat-like/Quinoprotein amine dehydrogenase"/>
    <property type="match status" value="1"/>
</dbReference>
<evidence type="ECO:0000256" key="5">
    <source>
        <dbReference type="ARBA" id="ARBA00022737"/>
    </source>
</evidence>
<keyword evidence="10" id="KW-1133">Transmembrane helix</keyword>
<dbReference type="PANTHER" id="PTHR10709">
    <property type="entry name" value="ACTIN-RELATED PROTEIN 2/3 COMPLEX SUBUNIT 1"/>
    <property type="match status" value="1"/>
</dbReference>
<keyword evidence="10" id="KW-0812">Transmembrane</keyword>
<accession>A0A8C4PWR9</accession>
<dbReference type="InterPro" id="IPR036322">
    <property type="entry name" value="WD40_repeat_dom_sf"/>
</dbReference>
<evidence type="ECO:0000313" key="11">
    <source>
        <dbReference type="Ensembl" id="ENSEBUP00000001322.1"/>
    </source>
</evidence>
<sequence>MRDRKCKSFYTLYRITIHIWHRIHSGKVLIEKGNGKRRGWELEGGGGGVSGEGWRRKASILWVSKHIKKSLRSTVLNLDWHPNNILLAAGSCDFKCRLVYSAYIKEVEEKPSPTPWGVKMPFGQLMAEFSGGSGGWVHGVCFSPSGNKVAWSGHDSTISIADATQGMEMSQLKTVFLPLLSIIFVTENSLVAAVKTYILMCSYLCF</sequence>
<keyword evidence="4" id="KW-0853">WD repeat</keyword>
<dbReference type="GeneTree" id="ENSGT00950000183183"/>
<dbReference type="InterPro" id="IPR015943">
    <property type="entry name" value="WD40/YVTN_repeat-like_dom_sf"/>
</dbReference>
<feature type="transmembrane region" description="Helical" evidence="10">
    <location>
        <begin position="175"/>
        <end position="200"/>
    </location>
</feature>
<name>A0A8C4PWR9_EPTBU</name>
<proteinExistence type="inferred from homology"/>
<evidence type="ECO:0000256" key="6">
    <source>
        <dbReference type="ARBA" id="ARBA00023203"/>
    </source>
</evidence>
<dbReference type="InterPro" id="IPR017383">
    <property type="entry name" value="ARPC1"/>
</dbReference>
<protein>
    <recommendedName>
        <fullName evidence="8">Arp2/3 complex 41 kDa subunit</fullName>
    </recommendedName>
    <alternativeName>
        <fullName evidence="9">p41-ARC</fullName>
    </alternativeName>
</protein>
<reference evidence="11" key="2">
    <citation type="submission" date="2025-09" db="UniProtKB">
        <authorList>
            <consortium name="Ensembl"/>
        </authorList>
    </citation>
    <scope>IDENTIFICATION</scope>
</reference>
<evidence type="ECO:0000313" key="12">
    <source>
        <dbReference type="Proteomes" id="UP000694388"/>
    </source>
</evidence>
<keyword evidence="7" id="KW-0206">Cytoskeleton</keyword>
<evidence type="ECO:0000256" key="3">
    <source>
        <dbReference type="ARBA" id="ARBA00022490"/>
    </source>
</evidence>
<evidence type="ECO:0000256" key="7">
    <source>
        <dbReference type="ARBA" id="ARBA00023212"/>
    </source>
</evidence>
<evidence type="ECO:0000256" key="2">
    <source>
        <dbReference type="ARBA" id="ARBA00006260"/>
    </source>
</evidence>